<gene>
    <name evidence="5" type="ORF">AB8O55_14645</name>
</gene>
<evidence type="ECO:0000313" key="5">
    <source>
        <dbReference type="EMBL" id="MEY8040642.1"/>
    </source>
</evidence>
<dbReference type="InterPro" id="IPR011075">
    <property type="entry name" value="TetR_C"/>
</dbReference>
<dbReference type="EMBL" id="JBGEHV010000024">
    <property type="protein sequence ID" value="MEY8040642.1"/>
    <property type="molecule type" value="Genomic_DNA"/>
</dbReference>
<dbReference type="Proteomes" id="UP001564626">
    <property type="component" value="Unassembled WGS sequence"/>
</dbReference>
<feature type="compositionally biased region" description="Basic and acidic residues" evidence="3">
    <location>
        <begin position="1"/>
        <end position="19"/>
    </location>
</feature>
<keyword evidence="6" id="KW-1185">Reference proteome</keyword>
<evidence type="ECO:0000259" key="4">
    <source>
        <dbReference type="Pfam" id="PF16859"/>
    </source>
</evidence>
<dbReference type="RefSeq" id="WP_345365290.1">
    <property type="nucleotide sequence ID" value="NZ_BAABII010000013.1"/>
</dbReference>
<reference evidence="5 6" key="1">
    <citation type="submission" date="2024-08" db="EMBL/GenBank/DDBJ databases">
        <title>Genome mining of Saccharopolyspora cebuensis PGLac3 from Nigerian medicinal plant.</title>
        <authorList>
            <person name="Ezeobiora C.E."/>
            <person name="Igbokwe N.H."/>
            <person name="Amin D.H."/>
            <person name="Mendie U.E."/>
        </authorList>
    </citation>
    <scope>NUCLEOTIDE SEQUENCE [LARGE SCALE GENOMIC DNA]</scope>
    <source>
        <strain evidence="5 6">PGLac3</strain>
    </source>
</reference>
<organism evidence="5 6">
    <name type="scientific">Saccharopolyspora cebuensis</name>
    <dbReference type="NCBI Taxonomy" id="418759"/>
    <lineage>
        <taxon>Bacteria</taxon>
        <taxon>Bacillati</taxon>
        <taxon>Actinomycetota</taxon>
        <taxon>Actinomycetes</taxon>
        <taxon>Pseudonocardiales</taxon>
        <taxon>Pseudonocardiaceae</taxon>
        <taxon>Saccharopolyspora</taxon>
    </lineage>
</organism>
<comment type="caution">
    <text evidence="5">The sequence shown here is derived from an EMBL/GenBank/DDBJ whole genome shotgun (WGS) entry which is preliminary data.</text>
</comment>
<feature type="region of interest" description="Disordered" evidence="3">
    <location>
        <begin position="1"/>
        <end position="36"/>
    </location>
</feature>
<dbReference type="InterPro" id="IPR036271">
    <property type="entry name" value="Tet_transcr_reg_TetR-rel_C_sf"/>
</dbReference>
<feature type="domain" description="Tetracyclin repressor-like C-terminal" evidence="4">
    <location>
        <begin position="28"/>
        <end position="89"/>
    </location>
</feature>
<protein>
    <submittedName>
        <fullName evidence="5">TetR-like C-terminal domain-containing protein</fullName>
    </submittedName>
</protein>
<accession>A0ABV4CKZ5</accession>
<keyword evidence="1" id="KW-0805">Transcription regulation</keyword>
<dbReference type="Gene3D" id="1.10.357.10">
    <property type="entry name" value="Tetracycline Repressor, domain 2"/>
    <property type="match status" value="1"/>
</dbReference>
<proteinExistence type="predicted"/>
<evidence type="ECO:0000256" key="2">
    <source>
        <dbReference type="ARBA" id="ARBA00023163"/>
    </source>
</evidence>
<evidence type="ECO:0000313" key="6">
    <source>
        <dbReference type="Proteomes" id="UP001564626"/>
    </source>
</evidence>
<evidence type="ECO:0000256" key="3">
    <source>
        <dbReference type="SAM" id="MobiDB-lite"/>
    </source>
</evidence>
<dbReference type="SUPFAM" id="SSF48498">
    <property type="entry name" value="Tetracyclin repressor-like, C-terminal domain"/>
    <property type="match status" value="1"/>
</dbReference>
<sequence>MRRGDEDQTGHRPGAREAADVPAAGPHHHADRFEREQPVFRRAVARGELAADVAPALLVDLLAGAAWLRVVYRQVPAGDDFAVRAVDTVLAGAANRG</sequence>
<name>A0ABV4CKZ5_9PSEU</name>
<keyword evidence="2" id="KW-0804">Transcription</keyword>
<evidence type="ECO:0000256" key="1">
    <source>
        <dbReference type="ARBA" id="ARBA00023015"/>
    </source>
</evidence>
<dbReference type="Pfam" id="PF16859">
    <property type="entry name" value="TetR_C_11"/>
    <property type="match status" value="1"/>
</dbReference>